<dbReference type="OrthoDB" id="10345018at2759"/>
<dbReference type="EMBL" id="VFQX01000052">
    <property type="protein sequence ID" value="KAF0974353.1"/>
    <property type="molecule type" value="Genomic_DNA"/>
</dbReference>
<feature type="region of interest" description="Disordered" evidence="1">
    <location>
        <begin position="516"/>
        <end position="540"/>
    </location>
</feature>
<dbReference type="Gene3D" id="1.25.10.10">
    <property type="entry name" value="Leucine-rich Repeat Variant"/>
    <property type="match status" value="2"/>
</dbReference>
<dbReference type="SUPFAM" id="SSF48371">
    <property type="entry name" value="ARM repeat"/>
    <property type="match status" value="1"/>
</dbReference>
<dbReference type="Proteomes" id="UP000444721">
    <property type="component" value="Unassembled WGS sequence"/>
</dbReference>
<feature type="compositionally biased region" description="Low complexity" evidence="1">
    <location>
        <begin position="434"/>
        <end position="445"/>
    </location>
</feature>
<organism evidence="2 3">
    <name type="scientific">Naegleria fowleri</name>
    <name type="common">Brain eating amoeba</name>
    <dbReference type="NCBI Taxonomy" id="5763"/>
    <lineage>
        <taxon>Eukaryota</taxon>
        <taxon>Discoba</taxon>
        <taxon>Heterolobosea</taxon>
        <taxon>Tetramitia</taxon>
        <taxon>Eutetramitia</taxon>
        <taxon>Vahlkampfiidae</taxon>
        <taxon>Naegleria</taxon>
    </lineage>
</organism>
<feature type="compositionally biased region" description="Basic and acidic residues" evidence="1">
    <location>
        <begin position="465"/>
        <end position="474"/>
    </location>
</feature>
<comment type="caution">
    <text evidence="2">The sequence shown here is derived from an EMBL/GenBank/DDBJ whole genome shotgun (WGS) entry which is preliminary data.</text>
</comment>
<dbReference type="GeneID" id="68113603"/>
<name>A0A6A5B7D7_NAEFO</name>
<feature type="compositionally biased region" description="Low complexity" evidence="1">
    <location>
        <begin position="50"/>
        <end position="75"/>
    </location>
</feature>
<dbReference type="OMA" id="MDECKLD"/>
<dbReference type="InterPro" id="IPR016024">
    <property type="entry name" value="ARM-type_fold"/>
</dbReference>
<feature type="compositionally biased region" description="Polar residues" evidence="1">
    <location>
        <begin position="516"/>
        <end position="531"/>
    </location>
</feature>
<evidence type="ECO:0000313" key="2">
    <source>
        <dbReference type="EMBL" id="KAF0974353.1"/>
    </source>
</evidence>
<dbReference type="InterPro" id="IPR011989">
    <property type="entry name" value="ARM-like"/>
</dbReference>
<protein>
    <recommendedName>
        <fullName evidence="4">Armadillo repeat-containing domain-containing protein</fullName>
    </recommendedName>
</protein>
<feature type="compositionally biased region" description="Polar residues" evidence="1">
    <location>
        <begin position="76"/>
        <end position="85"/>
    </location>
</feature>
<sequence>MTNNECFVMMTESSAAPKKLKKKKVKEKKLSNNHGVSDQQEKKSKKKSSSSHSLEQLKSTNNSNNNTNTNNTSSNATKENVNNLNVKRKSISEDPITIPIVPPKKRVSMSASASTKEEKLLSPRSTNNNINNNGTSNNTRSSSTGKRTPFIASKKEDIQNSGTPSLSKIHSKSSSSIPSQVTSKSPVLIKIPSKQQQPQQNQPSPQNNNFQESSISSSEDAELKKQEIVIPKTNGQIAQVQNGPKDAADSKSFISSVPSVMTTTQSLPDRTPSPPVVPLIEETYVSLFQSHDSLNKIFSKSKDVSAHIPNFWFYTPTYVPPTQWDFTQHPTNFPCTNNGTLDDLSFNYLTTSYNSIRQHCPINVFEKKRFCNPIPFITTFNKMQGEKTNLLLANEISQEKAKREQEADAILDYLKRRRSGEIVLNQKSRKSNNQHSSKSLLLASKQKQDVVQNRATRKKSKLSQTKKEKLERKSVTLFETAKSRSSSESRPNLMDPLMENSTSALERPILSRTPSLTSSADLFNAPSISRQSSKKSIDRSLRNSVQLNEFTQRRDSTDIINNRTLPPKSRSLTSSPMFHFENTKDEISEGTKIEEQPAISSLEARTTIANLLNESCIDLPKLTLCLKPLLEETRDKKDEELENVSTLYVLMKTIEKKSSDEYRSICKLITGNNGFLEYLKSTITSCPLHHPEILQFVMKVVRKLSEYSCELLGYHSSPGGYQHFAKNLKTIISDTKLIDMGFISCIVEKMDTLNEYLKQTQCDQNISQQDMIAQELIPDKTIYNIMRDMFHSLTCLSFSGTETRTKLLHDSPYFLIISSIFKMKRAPLLKTNVLLCIERLILSGTTFENEEFIDDSTTNHLLELGIISQIISDYNLLTLKARKGQVQKKKKQGVTLKQALYQVIRALSFHERAREEMYRSGFFHNLLSMMRELGTSNEETEEESSIMKGLILDAISNFVPSSSIHRDTLILKYIFDTVVEMFISVPVQPTCTNLLLETRTLHILSQLSDYSKTHQILFEARVVEHAFNLLQRDLNQQVFPEQNPFVVSMTSSTFLCMLLVSNLSKYKEGQRHIYDKGLTPIIRLLRLSSAIAEQRNRYEQGKLDFNIVFTQNAMTYEEYELLPKVISRTLANISTLPESHFTFFKEMFLDSLSTLIINMTGERTVIWNCLCTLSNLCEADTMLQRKLIAKNGVRDCLVKYLLESDHKLQSRSVRCISKLARNETILTQIHDIFKISNIVKAADSNSMDECKLDGLRILFHFSQFEQFHPSFLKSGAIEFMIKATYSPVESIVVESLKNLLNLIFANDKNIKEAITQAGTVDRLWDLKKSNKNSEKVRRLCLSALKAM</sequence>
<feature type="compositionally biased region" description="Low complexity" evidence="1">
    <location>
        <begin position="124"/>
        <end position="148"/>
    </location>
</feature>
<gene>
    <name evidence="2" type="ORF">FDP41_006385</name>
</gene>
<evidence type="ECO:0000313" key="3">
    <source>
        <dbReference type="Proteomes" id="UP000444721"/>
    </source>
</evidence>
<reference evidence="2 3" key="1">
    <citation type="journal article" date="2019" name="Sci. Rep.">
        <title>Nanopore sequencing improves the draft genome of the human pathogenic amoeba Naegleria fowleri.</title>
        <authorList>
            <person name="Liechti N."/>
            <person name="Schurch N."/>
            <person name="Bruggmann R."/>
            <person name="Wittwer M."/>
        </authorList>
    </citation>
    <scope>NUCLEOTIDE SEQUENCE [LARGE SCALE GENOMIC DNA]</scope>
    <source>
        <strain evidence="2 3">ATCC 30894</strain>
    </source>
</reference>
<dbReference type="VEuPathDB" id="AmoebaDB:NfTy_090330"/>
<dbReference type="VEuPathDB" id="AmoebaDB:FDP41_006385"/>
<keyword evidence="3" id="KW-1185">Reference proteome</keyword>
<feature type="region of interest" description="Disordered" evidence="1">
    <location>
        <begin position="1"/>
        <end position="222"/>
    </location>
</feature>
<accession>A0A6A5B7D7</accession>
<dbReference type="RefSeq" id="XP_044559066.1">
    <property type="nucleotide sequence ID" value="XM_044710014.1"/>
</dbReference>
<evidence type="ECO:0000256" key="1">
    <source>
        <dbReference type="SAM" id="MobiDB-lite"/>
    </source>
</evidence>
<proteinExistence type="predicted"/>
<evidence type="ECO:0008006" key="4">
    <source>
        <dbReference type="Google" id="ProtNLM"/>
    </source>
</evidence>
<dbReference type="VEuPathDB" id="AmoebaDB:NF0089520"/>
<feature type="region of interest" description="Disordered" evidence="1">
    <location>
        <begin position="424"/>
        <end position="496"/>
    </location>
</feature>
<feature type="compositionally biased region" description="Low complexity" evidence="1">
    <location>
        <begin position="164"/>
        <end position="214"/>
    </location>
</feature>
<feature type="compositionally biased region" description="Basic residues" evidence="1">
    <location>
        <begin position="18"/>
        <end position="27"/>
    </location>
</feature>